<evidence type="ECO:0000256" key="2">
    <source>
        <dbReference type="ARBA" id="ARBA00022475"/>
    </source>
</evidence>
<reference evidence="10 11" key="1">
    <citation type="submission" date="2015-09" db="EMBL/GenBank/DDBJ databases">
        <authorList>
            <consortium name="Pathogen Informatics"/>
        </authorList>
    </citation>
    <scope>NUCLEOTIDE SEQUENCE [LARGE SCALE GENOMIC DNA]</scope>
    <source>
        <strain evidence="10 11">2789STDY5608823</strain>
    </source>
</reference>
<dbReference type="PANTHER" id="PTHR30572">
    <property type="entry name" value="MEMBRANE COMPONENT OF TRANSPORTER-RELATED"/>
    <property type="match status" value="1"/>
</dbReference>
<dbReference type="EMBL" id="CYYP01000017">
    <property type="protein sequence ID" value="CUO50370.1"/>
    <property type="molecule type" value="Genomic_DNA"/>
</dbReference>
<keyword evidence="5 7" id="KW-0472">Membrane</keyword>
<dbReference type="InterPro" id="IPR003838">
    <property type="entry name" value="ABC3_permease_C"/>
</dbReference>
<evidence type="ECO:0000256" key="1">
    <source>
        <dbReference type="ARBA" id="ARBA00004651"/>
    </source>
</evidence>
<protein>
    <submittedName>
        <fullName evidence="10">Macrolide export ATP-binding/permease protein MacB</fullName>
        <ecNumber evidence="10">3.6.3.-</ecNumber>
    </submittedName>
</protein>
<evidence type="ECO:0000256" key="3">
    <source>
        <dbReference type="ARBA" id="ARBA00022692"/>
    </source>
</evidence>
<comment type="similarity">
    <text evidence="6">Belongs to the ABC-4 integral membrane protein family.</text>
</comment>
<dbReference type="InterPro" id="IPR050250">
    <property type="entry name" value="Macrolide_Exporter_MacB"/>
</dbReference>
<dbReference type="EC" id="3.6.3.-" evidence="10"/>
<proteinExistence type="inferred from homology"/>
<evidence type="ECO:0000256" key="6">
    <source>
        <dbReference type="ARBA" id="ARBA00038076"/>
    </source>
</evidence>
<dbReference type="PANTHER" id="PTHR30572:SF4">
    <property type="entry name" value="ABC TRANSPORTER PERMEASE YTRF"/>
    <property type="match status" value="1"/>
</dbReference>
<feature type="transmembrane region" description="Helical" evidence="7">
    <location>
        <begin position="322"/>
        <end position="345"/>
    </location>
</feature>
<gene>
    <name evidence="10" type="primary">macB_4</name>
    <name evidence="10" type="ORF">ERS852381_01721</name>
</gene>
<feature type="transmembrane region" description="Helical" evidence="7">
    <location>
        <begin position="21"/>
        <end position="45"/>
    </location>
</feature>
<name>A0A174FPE1_9ACTN</name>
<evidence type="ECO:0000313" key="10">
    <source>
        <dbReference type="EMBL" id="CUO50370.1"/>
    </source>
</evidence>
<comment type="subcellular location">
    <subcellularLocation>
        <location evidence="1">Cell membrane</location>
        <topology evidence="1">Multi-pass membrane protein</topology>
    </subcellularLocation>
</comment>
<accession>A0A174FPE1</accession>
<dbReference type="AlphaFoldDB" id="A0A174FPE1"/>
<organism evidence="10 11">
    <name type="scientific">Collinsella aerofaciens</name>
    <dbReference type="NCBI Taxonomy" id="74426"/>
    <lineage>
        <taxon>Bacteria</taxon>
        <taxon>Bacillati</taxon>
        <taxon>Actinomycetota</taxon>
        <taxon>Coriobacteriia</taxon>
        <taxon>Coriobacteriales</taxon>
        <taxon>Coriobacteriaceae</taxon>
        <taxon>Collinsella</taxon>
    </lineage>
</organism>
<evidence type="ECO:0000259" key="9">
    <source>
        <dbReference type="Pfam" id="PF12704"/>
    </source>
</evidence>
<evidence type="ECO:0000259" key="8">
    <source>
        <dbReference type="Pfam" id="PF02687"/>
    </source>
</evidence>
<keyword evidence="10" id="KW-0067">ATP-binding</keyword>
<evidence type="ECO:0000256" key="5">
    <source>
        <dbReference type="ARBA" id="ARBA00023136"/>
    </source>
</evidence>
<dbReference type="Proteomes" id="UP000095468">
    <property type="component" value="Unassembled WGS sequence"/>
</dbReference>
<dbReference type="InterPro" id="IPR025857">
    <property type="entry name" value="MacB_PCD"/>
</dbReference>
<evidence type="ECO:0000313" key="11">
    <source>
        <dbReference type="Proteomes" id="UP000095468"/>
    </source>
</evidence>
<sequence length="404" mass="42475">MSARDLIQDALHSLEANKGRSLLTILGIVIGIASVIAMTSLIGGIQNSLVNSLGLNAARMVQIYSSQELTESDIEKLQKLVPQIEQIGIVDSAYTEYKTGDKSYTVMAQGVDSDMLDAVGASKLVAGRTYSQAESQSGSRVALISRNGADQLYGNEQDALGKTIKVSNGEVQIVGVIDGGSDSMGSLTLYMPRETISGLFGDENPSFPSVTALAAEGTDMDELCKTIESKVRAMKGIEEEDEYDSVSATSMKSAIDTLNSFMGAFSLIMGAVASISLLVGGIGIMNMMLTNVTERIREIGIRRALGASRRDITAQFLAESSALCVTGGLLGVLIGYLLAWALAMFAAGSGVLGELGASGQITPSFSIATVLLAFAVSVGIGVIFGFYPARRAAKLDPVDCLRYQ</sequence>
<dbReference type="RefSeq" id="WP_055287368.1">
    <property type="nucleotide sequence ID" value="NZ_CYYP01000017.1"/>
</dbReference>
<dbReference type="GO" id="GO:0005524">
    <property type="term" value="F:ATP binding"/>
    <property type="evidence" value="ECO:0007669"/>
    <property type="project" value="UniProtKB-KW"/>
</dbReference>
<feature type="domain" description="ABC3 transporter permease C-terminal" evidence="8">
    <location>
        <begin position="272"/>
        <end position="397"/>
    </location>
</feature>
<keyword evidence="2" id="KW-1003">Cell membrane</keyword>
<evidence type="ECO:0000256" key="4">
    <source>
        <dbReference type="ARBA" id="ARBA00022989"/>
    </source>
</evidence>
<feature type="domain" description="MacB-like periplasmic core" evidence="9">
    <location>
        <begin position="21"/>
        <end position="227"/>
    </location>
</feature>
<dbReference type="GO" id="GO:0022857">
    <property type="term" value="F:transmembrane transporter activity"/>
    <property type="evidence" value="ECO:0007669"/>
    <property type="project" value="TreeGrafter"/>
</dbReference>
<feature type="transmembrane region" description="Helical" evidence="7">
    <location>
        <begin position="365"/>
        <end position="387"/>
    </location>
</feature>
<dbReference type="GO" id="GO:0005886">
    <property type="term" value="C:plasma membrane"/>
    <property type="evidence" value="ECO:0007669"/>
    <property type="project" value="UniProtKB-SubCell"/>
</dbReference>
<keyword evidence="10" id="KW-0378">Hydrolase</keyword>
<evidence type="ECO:0000256" key="7">
    <source>
        <dbReference type="SAM" id="Phobius"/>
    </source>
</evidence>
<dbReference type="Pfam" id="PF02687">
    <property type="entry name" value="FtsX"/>
    <property type="match status" value="1"/>
</dbReference>
<dbReference type="Pfam" id="PF12704">
    <property type="entry name" value="MacB_PCD"/>
    <property type="match status" value="1"/>
</dbReference>
<keyword evidence="3 7" id="KW-0812">Transmembrane</keyword>
<keyword evidence="10" id="KW-0547">Nucleotide-binding</keyword>
<keyword evidence="4 7" id="KW-1133">Transmembrane helix</keyword>
<dbReference type="GO" id="GO:0016787">
    <property type="term" value="F:hydrolase activity"/>
    <property type="evidence" value="ECO:0007669"/>
    <property type="project" value="UniProtKB-KW"/>
</dbReference>
<feature type="transmembrane region" description="Helical" evidence="7">
    <location>
        <begin position="261"/>
        <end position="289"/>
    </location>
</feature>